<evidence type="ECO:0000313" key="1">
    <source>
        <dbReference type="EMBL" id="VDC97238.1"/>
    </source>
</evidence>
<gene>
    <name evidence="1" type="ORF">BRAA07T28923Z</name>
</gene>
<organism evidence="1">
    <name type="scientific">Brassica campestris</name>
    <name type="common">Field mustard</name>
    <dbReference type="NCBI Taxonomy" id="3711"/>
    <lineage>
        <taxon>Eukaryota</taxon>
        <taxon>Viridiplantae</taxon>
        <taxon>Streptophyta</taxon>
        <taxon>Embryophyta</taxon>
        <taxon>Tracheophyta</taxon>
        <taxon>Spermatophyta</taxon>
        <taxon>Magnoliopsida</taxon>
        <taxon>eudicotyledons</taxon>
        <taxon>Gunneridae</taxon>
        <taxon>Pentapetalae</taxon>
        <taxon>rosids</taxon>
        <taxon>malvids</taxon>
        <taxon>Brassicales</taxon>
        <taxon>Brassicaceae</taxon>
        <taxon>Brassiceae</taxon>
        <taxon>Brassica</taxon>
    </lineage>
</organism>
<accession>A0A3P6BMP4</accession>
<name>A0A3P6BMP4_BRACM</name>
<reference evidence="1" key="1">
    <citation type="submission" date="2018-11" db="EMBL/GenBank/DDBJ databases">
        <authorList>
            <consortium name="Genoscope - CEA"/>
            <person name="William W."/>
        </authorList>
    </citation>
    <scope>NUCLEOTIDE SEQUENCE</scope>
</reference>
<dbReference type="AlphaFoldDB" id="A0A3P6BMP4"/>
<sequence length="40" mass="4204">MSSIFFFFVSGLARGDSSVRVPASSTGLVLCNSGYHLCCS</sequence>
<proteinExistence type="predicted"/>
<dbReference type="EMBL" id="LR031574">
    <property type="protein sequence ID" value="VDC97238.1"/>
    <property type="molecule type" value="Genomic_DNA"/>
</dbReference>
<protein>
    <submittedName>
        <fullName evidence="1">Uncharacterized protein</fullName>
    </submittedName>
</protein>